<dbReference type="FunFam" id="3.40.50.300:FF:000577">
    <property type="entry name" value="lymphoid-specific helicase isoform X1"/>
    <property type="match status" value="1"/>
</dbReference>
<feature type="compositionally biased region" description="Low complexity" evidence="18">
    <location>
        <begin position="496"/>
        <end position="508"/>
    </location>
</feature>
<evidence type="ECO:0000256" key="12">
    <source>
        <dbReference type="ARBA" id="ARBA00023054"/>
    </source>
</evidence>
<dbReference type="PANTHER" id="PTHR47161:SF1">
    <property type="entry name" value="LYMPHOID-SPECIFIC HELICASE"/>
    <property type="match status" value="1"/>
</dbReference>
<name>A0AAD5K1S3_9FUNG</name>
<dbReference type="Pfam" id="PF00176">
    <property type="entry name" value="SNF2-rel_dom"/>
    <property type="match status" value="1"/>
</dbReference>
<dbReference type="GO" id="GO:0005634">
    <property type="term" value="C:nucleus"/>
    <property type="evidence" value="ECO:0007669"/>
    <property type="project" value="UniProtKB-SubCell"/>
</dbReference>
<evidence type="ECO:0000256" key="2">
    <source>
        <dbReference type="ARBA" id="ARBA00007025"/>
    </source>
</evidence>
<dbReference type="GO" id="GO:0005721">
    <property type="term" value="C:pericentric heterochromatin"/>
    <property type="evidence" value="ECO:0007669"/>
    <property type="project" value="TreeGrafter"/>
</dbReference>
<feature type="region of interest" description="Disordered" evidence="18">
    <location>
        <begin position="489"/>
        <end position="527"/>
    </location>
</feature>
<feature type="domain" description="Helicase ATP-binding" evidence="19">
    <location>
        <begin position="223"/>
        <end position="392"/>
    </location>
</feature>
<feature type="compositionally biased region" description="Pro residues" evidence="18">
    <location>
        <begin position="115"/>
        <end position="124"/>
    </location>
</feature>
<dbReference type="Gene3D" id="3.40.50.10810">
    <property type="entry name" value="Tandem AAA-ATPase domain"/>
    <property type="match status" value="1"/>
</dbReference>
<feature type="region of interest" description="Disordered" evidence="18">
    <location>
        <begin position="101"/>
        <end position="193"/>
    </location>
</feature>
<dbReference type="InterPro" id="IPR049730">
    <property type="entry name" value="SNF2/RAD54-like_C"/>
</dbReference>
<dbReference type="Proteomes" id="UP001209540">
    <property type="component" value="Unassembled WGS sequence"/>
</dbReference>
<dbReference type="GO" id="GO:0003682">
    <property type="term" value="F:chromatin binding"/>
    <property type="evidence" value="ECO:0007669"/>
    <property type="project" value="TreeGrafter"/>
</dbReference>
<feature type="compositionally biased region" description="Low complexity" evidence="18">
    <location>
        <begin position="125"/>
        <end position="139"/>
    </location>
</feature>
<dbReference type="GO" id="GO:0044027">
    <property type="term" value="P:negative regulation of gene expression via chromosomal CpG island methylation"/>
    <property type="evidence" value="ECO:0007669"/>
    <property type="project" value="TreeGrafter"/>
</dbReference>
<sequence>MTVEQDNIQTASMPTENDSLATLQSPAMTSTGQTTPDHELTQAMVEEETKLASVTQKEEDKRIQEEAQAQFDSTVKEQRMKRLSFLLEKSGAYATILGKKLAKQQEEARERKSAPAPPTTPTTPTPSSTAAAATTATPAKRGKGRPRKRKANDSEYQLGDYLNEEDVKRRKQSENDVSKAIQQDMENQSSEKITTPTISARQPALVTGGILRDYQLAGVEWLISLWENGLNGILADEMGLGKTLQTISFIAHLKAMKVSGPYLIVTPLSTLANWVNEFKRFTPTIPVLLYHGTKEERQHMVNRKMPKKKETGPEFPIIVTSYEIVMNDRKHLQRYNWKYIVVDEGHRIKNLNCKLIKELKSYSSANRLLLTGTPLQNNLAELWSLLNFLLPDIFDDLDMFQSWFDFSDIHQKSGQDRIMKEEEEDRIISSLHTILQPFLLRRLKTDVEHSLPKKKEYLLYAPLTRSQKSLYDAILKRDLRDYLIKRKTKGLHEDQQQPQQEQKQPIQDQENENNEENGKMQRTTKTAVDYKEKSDHQFFKELKKATDENTTPVDQGAIEKKKQVSAAIKQVNGLHLQNIVMQLRKVCNHPFLFDWPIDPKTNTHVLNEELAAQSGKVLLLDRLLTGLFDRGHKVLVFSQMTKMLDILEDWATVLKGWPICRLDGGVSQELRRQQIETFNEPSSPYKLFLLSTRAGGLGINLTAADTVVIFDSDWNPQMDLQAQDRVHRIGQTKPVLIYRFVAANTVEAKMLERATAKRRLEKLVIQKGKFKTPVSASAKRDQESTLRELAEILASEDGEQVQIVSQGDKVISDEDLDKLLDRSEKVFEEQNASSTGGFREIDTTELHDAKNEILATRV</sequence>
<evidence type="ECO:0000256" key="11">
    <source>
        <dbReference type="ARBA" id="ARBA00023015"/>
    </source>
</evidence>
<evidence type="ECO:0000256" key="14">
    <source>
        <dbReference type="ARBA" id="ARBA00023242"/>
    </source>
</evidence>
<evidence type="ECO:0000256" key="9">
    <source>
        <dbReference type="ARBA" id="ARBA00022806"/>
    </source>
</evidence>
<evidence type="ECO:0000256" key="10">
    <source>
        <dbReference type="ARBA" id="ARBA00022840"/>
    </source>
</evidence>
<dbReference type="SUPFAM" id="SSF52540">
    <property type="entry name" value="P-loop containing nucleoside triphosphate hydrolases"/>
    <property type="match status" value="2"/>
</dbReference>
<keyword evidence="5" id="KW-0132">Cell division</keyword>
<dbReference type="InterPro" id="IPR014001">
    <property type="entry name" value="Helicase_ATP-bd"/>
</dbReference>
<keyword evidence="10" id="KW-0067">ATP-binding</keyword>
<evidence type="ECO:0000256" key="8">
    <source>
        <dbReference type="ARBA" id="ARBA00022801"/>
    </source>
</evidence>
<evidence type="ECO:0000256" key="16">
    <source>
        <dbReference type="ARBA" id="ARBA00053349"/>
    </source>
</evidence>
<dbReference type="SMART" id="SM00487">
    <property type="entry name" value="DEXDc"/>
    <property type="match status" value="1"/>
</dbReference>
<keyword evidence="11" id="KW-0805">Transcription regulation</keyword>
<protein>
    <recommendedName>
        <fullName evidence="17">Proliferation-associated SNF2-like protein</fullName>
    </recommendedName>
</protein>
<feature type="region of interest" description="Disordered" evidence="18">
    <location>
        <begin position="1"/>
        <end position="72"/>
    </location>
</feature>
<feature type="compositionally biased region" description="Basic and acidic residues" evidence="18">
    <location>
        <begin position="56"/>
        <end position="65"/>
    </location>
</feature>
<dbReference type="CDD" id="cd18793">
    <property type="entry name" value="SF2_C_SNF"/>
    <property type="match status" value="1"/>
</dbReference>
<dbReference type="PROSITE" id="PS51192">
    <property type="entry name" value="HELICASE_ATP_BIND_1"/>
    <property type="match status" value="1"/>
</dbReference>
<evidence type="ECO:0000256" key="18">
    <source>
        <dbReference type="SAM" id="MobiDB-lite"/>
    </source>
</evidence>
<feature type="compositionally biased region" description="Polar residues" evidence="18">
    <location>
        <begin position="1"/>
        <end position="35"/>
    </location>
</feature>
<evidence type="ECO:0000256" key="4">
    <source>
        <dbReference type="ARBA" id="ARBA00022553"/>
    </source>
</evidence>
<evidence type="ECO:0000259" key="19">
    <source>
        <dbReference type="PROSITE" id="PS51192"/>
    </source>
</evidence>
<dbReference type="Pfam" id="PF00271">
    <property type="entry name" value="Helicase_C"/>
    <property type="match status" value="1"/>
</dbReference>
<keyword evidence="12" id="KW-0175">Coiled coil</keyword>
<dbReference type="InterPro" id="IPR044753">
    <property type="entry name" value="HELLS_N"/>
</dbReference>
<keyword evidence="4" id="KW-0597">Phosphoprotein</keyword>
<evidence type="ECO:0000313" key="21">
    <source>
        <dbReference type="EMBL" id="KAI9251370.1"/>
    </source>
</evidence>
<evidence type="ECO:0000313" key="22">
    <source>
        <dbReference type="Proteomes" id="UP001209540"/>
    </source>
</evidence>
<dbReference type="Gene3D" id="3.40.50.300">
    <property type="entry name" value="P-loop containing nucleotide triphosphate hydrolases"/>
    <property type="match status" value="1"/>
</dbReference>
<keyword evidence="7" id="KW-0498">Mitosis</keyword>
<reference evidence="21" key="1">
    <citation type="journal article" date="2022" name="IScience">
        <title>Evolution of zygomycete secretomes and the origins of terrestrial fungal ecologies.</title>
        <authorList>
            <person name="Chang Y."/>
            <person name="Wang Y."/>
            <person name="Mondo S."/>
            <person name="Ahrendt S."/>
            <person name="Andreopoulos W."/>
            <person name="Barry K."/>
            <person name="Beard J."/>
            <person name="Benny G.L."/>
            <person name="Blankenship S."/>
            <person name="Bonito G."/>
            <person name="Cuomo C."/>
            <person name="Desiro A."/>
            <person name="Gervers K.A."/>
            <person name="Hundley H."/>
            <person name="Kuo A."/>
            <person name="LaButti K."/>
            <person name="Lang B.F."/>
            <person name="Lipzen A."/>
            <person name="O'Donnell K."/>
            <person name="Pangilinan J."/>
            <person name="Reynolds N."/>
            <person name="Sandor L."/>
            <person name="Smith M.E."/>
            <person name="Tsang A."/>
            <person name="Grigoriev I.V."/>
            <person name="Stajich J.E."/>
            <person name="Spatafora J.W."/>
        </authorList>
    </citation>
    <scope>NUCLEOTIDE SEQUENCE</scope>
    <source>
        <strain evidence="21">RSA 2281</strain>
    </source>
</reference>
<keyword evidence="9" id="KW-0347">Helicase</keyword>
<evidence type="ECO:0000256" key="7">
    <source>
        <dbReference type="ARBA" id="ARBA00022776"/>
    </source>
</evidence>
<dbReference type="FunFam" id="3.40.50.10810:FF:000015">
    <property type="entry name" value="lymphoid-specific helicase isoform X1"/>
    <property type="match status" value="1"/>
</dbReference>
<evidence type="ECO:0000256" key="3">
    <source>
        <dbReference type="ARBA" id="ARBA00022473"/>
    </source>
</evidence>
<dbReference type="GO" id="GO:0004386">
    <property type="term" value="F:helicase activity"/>
    <property type="evidence" value="ECO:0007669"/>
    <property type="project" value="UniProtKB-KW"/>
</dbReference>
<feature type="domain" description="Helicase C-terminal" evidence="20">
    <location>
        <begin position="619"/>
        <end position="771"/>
    </location>
</feature>
<dbReference type="GO" id="GO:0006346">
    <property type="term" value="P:DNA methylation-dependent constitutive heterochromatin formation"/>
    <property type="evidence" value="ECO:0007669"/>
    <property type="project" value="TreeGrafter"/>
</dbReference>
<keyword evidence="8" id="KW-0378">Hydrolase</keyword>
<comment type="function">
    <text evidence="16">Plays an essential role in normal development and survival. Involved in regulation of the expansion or survival of lymphoid cells. Required for de novo or maintenance DNA methylation. May control silencing of the imprinted CDKN1C gene through DNA methylation. May play a role in formation and organization of heterochromatin, implying a functional role in the regulation of transcription and mitosis.</text>
</comment>
<evidence type="ECO:0000256" key="17">
    <source>
        <dbReference type="ARBA" id="ARBA00081399"/>
    </source>
</evidence>
<dbReference type="CDD" id="cd18009">
    <property type="entry name" value="DEXHc_HELLS_SMARCA6"/>
    <property type="match status" value="1"/>
</dbReference>
<keyword evidence="15" id="KW-0131">Cell cycle</keyword>
<feature type="compositionally biased region" description="Basic and acidic residues" evidence="18">
    <location>
        <begin position="165"/>
        <end position="177"/>
    </location>
</feature>
<keyword evidence="6" id="KW-0547">Nucleotide-binding</keyword>
<dbReference type="InterPro" id="IPR038718">
    <property type="entry name" value="SNF2-like_sf"/>
</dbReference>
<dbReference type="InterPro" id="IPR000330">
    <property type="entry name" value="SNF2_N"/>
</dbReference>
<evidence type="ECO:0000256" key="1">
    <source>
        <dbReference type="ARBA" id="ARBA00004123"/>
    </source>
</evidence>
<keyword evidence="14" id="KW-0539">Nucleus</keyword>
<dbReference type="EMBL" id="JAIXMP010000030">
    <property type="protein sequence ID" value="KAI9251370.1"/>
    <property type="molecule type" value="Genomic_DNA"/>
</dbReference>
<feature type="compositionally biased region" description="Polar residues" evidence="18">
    <location>
        <begin position="180"/>
        <end position="193"/>
    </location>
</feature>
<dbReference type="GO" id="GO:0005524">
    <property type="term" value="F:ATP binding"/>
    <property type="evidence" value="ECO:0007669"/>
    <property type="project" value="UniProtKB-KW"/>
</dbReference>
<accession>A0AAD5K1S3</accession>
<reference evidence="21" key="2">
    <citation type="submission" date="2023-02" db="EMBL/GenBank/DDBJ databases">
        <authorList>
            <consortium name="DOE Joint Genome Institute"/>
            <person name="Mondo S.J."/>
            <person name="Chang Y."/>
            <person name="Wang Y."/>
            <person name="Ahrendt S."/>
            <person name="Andreopoulos W."/>
            <person name="Barry K."/>
            <person name="Beard J."/>
            <person name="Benny G.L."/>
            <person name="Blankenship S."/>
            <person name="Bonito G."/>
            <person name="Cuomo C."/>
            <person name="Desiro A."/>
            <person name="Gervers K.A."/>
            <person name="Hundley H."/>
            <person name="Kuo A."/>
            <person name="LaButti K."/>
            <person name="Lang B.F."/>
            <person name="Lipzen A."/>
            <person name="O'Donnell K."/>
            <person name="Pangilinan J."/>
            <person name="Reynolds N."/>
            <person name="Sandor L."/>
            <person name="Smith M.W."/>
            <person name="Tsang A."/>
            <person name="Grigoriev I.V."/>
            <person name="Stajich J.E."/>
            <person name="Spatafora J.W."/>
        </authorList>
    </citation>
    <scope>NUCLEOTIDE SEQUENCE</scope>
    <source>
        <strain evidence="21">RSA 2281</strain>
    </source>
</reference>
<feature type="compositionally biased region" description="Basic and acidic residues" evidence="18">
    <location>
        <begin position="103"/>
        <end position="113"/>
    </location>
</feature>
<dbReference type="InterPro" id="IPR001650">
    <property type="entry name" value="Helicase_C-like"/>
</dbReference>
<evidence type="ECO:0000259" key="20">
    <source>
        <dbReference type="PROSITE" id="PS51194"/>
    </source>
</evidence>
<dbReference type="GO" id="GO:0051301">
    <property type="term" value="P:cell division"/>
    <property type="evidence" value="ECO:0007669"/>
    <property type="project" value="UniProtKB-KW"/>
</dbReference>
<evidence type="ECO:0000256" key="15">
    <source>
        <dbReference type="ARBA" id="ARBA00023306"/>
    </source>
</evidence>
<dbReference type="AlphaFoldDB" id="A0AAD5K1S3"/>
<dbReference type="GO" id="GO:0031508">
    <property type="term" value="P:pericentric heterochromatin formation"/>
    <property type="evidence" value="ECO:0007669"/>
    <property type="project" value="TreeGrafter"/>
</dbReference>
<evidence type="ECO:0000256" key="13">
    <source>
        <dbReference type="ARBA" id="ARBA00023163"/>
    </source>
</evidence>
<comment type="subcellular location">
    <subcellularLocation>
        <location evidence="1">Nucleus</location>
    </subcellularLocation>
</comment>
<evidence type="ECO:0000256" key="6">
    <source>
        <dbReference type="ARBA" id="ARBA00022741"/>
    </source>
</evidence>
<keyword evidence="13" id="KW-0804">Transcription</keyword>
<dbReference type="PROSITE" id="PS51194">
    <property type="entry name" value="HELICASE_CTER"/>
    <property type="match status" value="1"/>
</dbReference>
<comment type="similarity">
    <text evidence="2">Belongs to the SNF2/RAD54 helicase family.</text>
</comment>
<gene>
    <name evidence="21" type="ORF">BDA99DRAFT_552946</name>
</gene>
<dbReference type="PANTHER" id="PTHR47161">
    <property type="entry name" value="LYMPHOID-SPECIFIC HELICASE"/>
    <property type="match status" value="1"/>
</dbReference>
<proteinExistence type="inferred from homology"/>
<dbReference type="SMART" id="SM00490">
    <property type="entry name" value="HELICc"/>
    <property type="match status" value="1"/>
</dbReference>
<keyword evidence="3" id="KW-0217">Developmental protein</keyword>
<evidence type="ECO:0000256" key="5">
    <source>
        <dbReference type="ARBA" id="ARBA00022618"/>
    </source>
</evidence>
<keyword evidence="22" id="KW-1185">Reference proteome</keyword>
<dbReference type="GO" id="GO:0016787">
    <property type="term" value="F:hydrolase activity"/>
    <property type="evidence" value="ECO:0007669"/>
    <property type="project" value="UniProtKB-KW"/>
</dbReference>
<comment type="caution">
    <text evidence="21">The sequence shown here is derived from an EMBL/GenBank/DDBJ whole genome shotgun (WGS) entry which is preliminary data.</text>
</comment>
<organism evidence="21 22">
    <name type="scientific">Phascolomyces articulosus</name>
    <dbReference type="NCBI Taxonomy" id="60185"/>
    <lineage>
        <taxon>Eukaryota</taxon>
        <taxon>Fungi</taxon>
        <taxon>Fungi incertae sedis</taxon>
        <taxon>Mucoromycota</taxon>
        <taxon>Mucoromycotina</taxon>
        <taxon>Mucoromycetes</taxon>
        <taxon>Mucorales</taxon>
        <taxon>Lichtheimiaceae</taxon>
        <taxon>Phascolomyces</taxon>
    </lineage>
</organism>
<dbReference type="InterPro" id="IPR027417">
    <property type="entry name" value="P-loop_NTPase"/>
</dbReference>
<feature type="compositionally biased region" description="Basic residues" evidence="18">
    <location>
        <begin position="140"/>
        <end position="150"/>
    </location>
</feature>